<gene>
    <name evidence="5" type="ORF">CPB84DRAFT_1720466</name>
</gene>
<dbReference type="Gene3D" id="1.20.930.40">
    <property type="entry name" value="Transferrin receptor-like, dimerisation domain"/>
    <property type="match status" value="1"/>
</dbReference>
<comment type="similarity">
    <text evidence="1">Belongs to the peptidase M28 family. M28B subfamily.</text>
</comment>
<dbReference type="Pfam" id="PF04253">
    <property type="entry name" value="TFR_dimer"/>
    <property type="match status" value="1"/>
</dbReference>
<dbReference type="InterPro" id="IPR039373">
    <property type="entry name" value="Peptidase_M28B"/>
</dbReference>
<evidence type="ECO:0000259" key="2">
    <source>
        <dbReference type="Pfam" id="PF02225"/>
    </source>
</evidence>
<dbReference type="InterPro" id="IPR007365">
    <property type="entry name" value="TFR-like_dimer_dom"/>
</dbReference>
<dbReference type="CDD" id="cd02121">
    <property type="entry name" value="PA_GCPII_like"/>
    <property type="match status" value="1"/>
</dbReference>
<dbReference type="Pfam" id="PF02225">
    <property type="entry name" value="PA"/>
    <property type="match status" value="1"/>
</dbReference>
<dbReference type="InterPro" id="IPR036757">
    <property type="entry name" value="TFR-like_dimer_dom_sf"/>
</dbReference>
<dbReference type="Gene3D" id="3.40.630.10">
    <property type="entry name" value="Zn peptidases"/>
    <property type="match status" value="1"/>
</dbReference>
<dbReference type="SUPFAM" id="SSF52025">
    <property type="entry name" value="PA domain"/>
    <property type="match status" value="1"/>
</dbReference>
<reference evidence="5" key="1">
    <citation type="submission" date="2020-11" db="EMBL/GenBank/DDBJ databases">
        <authorList>
            <consortium name="DOE Joint Genome Institute"/>
            <person name="Ahrendt S."/>
            <person name="Riley R."/>
            <person name="Andreopoulos W."/>
            <person name="LaButti K."/>
            <person name="Pangilinan J."/>
            <person name="Ruiz-duenas F.J."/>
            <person name="Barrasa J.M."/>
            <person name="Sanchez-Garcia M."/>
            <person name="Camarero S."/>
            <person name="Miyauchi S."/>
            <person name="Serrano A."/>
            <person name="Linde D."/>
            <person name="Babiker R."/>
            <person name="Drula E."/>
            <person name="Ayuso-Fernandez I."/>
            <person name="Pacheco R."/>
            <person name="Padilla G."/>
            <person name="Ferreira P."/>
            <person name="Barriuso J."/>
            <person name="Kellner H."/>
            <person name="Castanera R."/>
            <person name="Alfaro M."/>
            <person name="Ramirez L."/>
            <person name="Pisabarro A.G."/>
            <person name="Kuo A."/>
            <person name="Tritt A."/>
            <person name="Lipzen A."/>
            <person name="He G."/>
            <person name="Yan M."/>
            <person name="Ng V."/>
            <person name="Cullen D."/>
            <person name="Martin F."/>
            <person name="Rosso M.-N."/>
            <person name="Henrissat B."/>
            <person name="Hibbett D."/>
            <person name="Martinez A.T."/>
            <person name="Grigoriev I.V."/>
        </authorList>
    </citation>
    <scope>NUCLEOTIDE SEQUENCE</scope>
    <source>
        <strain evidence="5">AH 44721</strain>
    </source>
</reference>
<dbReference type="Pfam" id="PF04389">
    <property type="entry name" value="Peptidase_M28"/>
    <property type="match status" value="1"/>
</dbReference>
<protein>
    <recommendedName>
        <fullName evidence="7">Zn-dependent exopeptidase</fullName>
    </recommendedName>
</protein>
<dbReference type="InterPro" id="IPR046450">
    <property type="entry name" value="PA_dom_sf"/>
</dbReference>
<dbReference type="InterPro" id="IPR007484">
    <property type="entry name" value="Peptidase_M28"/>
</dbReference>
<dbReference type="PANTHER" id="PTHR10404">
    <property type="entry name" value="N-ACETYLATED-ALPHA-LINKED ACIDIC DIPEPTIDASE"/>
    <property type="match status" value="1"/>
</dbReference>
<sequence>MSWDESSKSQAMADEKVEITKAGDQLLPLPPQTHILPNKKAPLLKLATFIVLLGILSTLKLSPTWLASSLDGGHKHPAKRPLFGKRAEVAFLSVPDSVHAIGASRLFATKPHMAGTPGDLQTAKDFLALLQRELGIEPPSDDPIFPAGSPESQDAMRTISKAHKPRAWIDTYYPVMNTPLERKLQILDKNGSLIWEANLVEQADSTDPDAGKYFDDVPTWHGLSRGGDVTGKLIYGNYCTQDDYGNLAENKVNLTGAIVLCRYGGIFRGLKVKGGEELGAGGVLIYSDPKDDGTVTVENGYLPYPYGPARNPTSVQRGSVQYLSIYAGDPTTPGYPSYENSTRTEGTNIPTIPSLPISWANAHSLLKTQVKGDEWEGKLVRLANNVDDRVIPIWNTMGVIPGFIRDEVVVVGNHRDAWVMGAADPSSGTASIHETIRGLGHLLRNGWKPLRTIVIASWDAEEYGLIGSTEWGEDFGDWIDEHVVAYLNLDGSVSGSRYRASGSPLLAHFIRRTAEAIPHPTKRGQNLWDARNDDGTLFGNGTIDVDEQVMSMKEMEYAAADIVGVSPLGSGSDYTVFLQRSGVPSNNIGFGSTIHDPVYHYHSVFDSERWQELYADPGFHRHVAVAKHLGLQTLRLASSPLLPFNTTHYAFELESYLDQVESIASVASLGVDLRSLKKSIRALQKSSITLDKERVKTEKDLRKLVRKWKKRPRHHKVKKLVKKALCKVKKIFGRNCARPHKGVGWLKEQGAAAATQHAGTDEQVLGLLLHEGFSDQSRFRFGHHQKPPLKHIKKLLKRIQTVNKKSSAFERGFISEDGIKDREWFKHLAVAPGKWLGYGATTLPGLTEALVFDKNATLAQFEADRLEVLIGKLVKKLEF</sequence>
<feature type="domain" description="Transferrin receptor-like dimerisation" evidence="3">
    <location>
        <begin position="793"/>
        <end position="877"/>
    </location>
</feature>
<dbReference type="AlphaFoldDB" id="A0A9P5TTM0"/>
<dbReference type="EMBL" id="JADNYJ010000001">
    <property type="protein sequence ID" value="KAF8913769.1"/>
    <property type="molecule type" value="Genomic_DNA"/>
</dbReference>
<evidence type="ECO:0000313" key="6">
    <source>
        <dbReference type="Proteomes" id="UP000724874"/>
    </source>
</evidence>
<keyword evidence="6" id="KW-1185">Reference proteome</keyword>
<dbReference type="OrthoDB" id="5841748at2759"/>
<dbReference type="GO" id="GO:0004180">
    <property type="term" value="F:carboxypeptidase activity"/>
    <property type="evidence" value="ECO:0007669"/>
    <property type="project" value="TreeGrafter"/>
</dbReference>
<organism evidence="5 6">
    <name type="scientific">Gymnopilus junonius</name>
    <name type="common">Spectacular rustgill mushroom</name>
    <name type="synonym">Gymnopilus spectabilis subsp. junonius</name>
    <dbReference type="NCBI Taxonomy" id="109634"/>
    <lineage>
        <taxon>Eukaryota</taxon>
        <taxon>Fungi</taxon>
        <taxon>Dikarya</taxon>
        <taxon>Basidiomycota</taxon>
        <taxon>Agaricomycotina</taxon>
        <taxon>Agaricomycetes</taxon>
        <taxon>Agaricomycetidae</taxon>
        <taxon>Agaricales</taxon>
        <taxon>Agaricineae</taxon>
        <taxon>Hymenogastraceae</taxon>
        <taxon>Gymnopilus</taxon>
    </lineage>
</organism>
<dbReference type="PANTHER" id="PTHR10404:SF46">
    <property type="entry name" value="VACUOLAR PROTEIN SORTING-ASSOCIATED PROTEIN 70"/>
    <property type="match status" value="1"/>
</dbReference>
<feature type="domain" description="PA" evidence="2">
    <location>
        <begin position="229"/>
        <end position="296"/>
    </location>
</feature>
<comment type="caution">
    <text evidence="5">The sequence shown here is derived from an EMBL/GenBank/DDBJ whole genome shotgun (WGS) entry which is preliminary data.</text>
</comment>
<proteinExistence type="inferred from homology"/>
<dbReference type="Proteomes" id="UP000724874">
    <property type="component" value="Unassembled WGS sequence"/>
</dbReference>
<evidence type="ECO:0000259" key="3">
    <source>
        <dbReference type="Pfam" id="PF04253"/>
    </source>
</evidence>
<dbReference type="SUPFAM" id="SSF47672">
    <property type="entry name" value="Transferrin receptor-like dimerisation domain"/>
    <property type="match status" value="2"/>
</dbReference>
<evidence type="ECO:0008006" key="7">
    <source>
        <dbReference type="Google" id="ProtNLM"/>
    </source>
</evidence>
<evidence type="ECO:0000259" key="4">
    <source>
        <dbReference type="Pfam" id="PF04389"/>
    </source>
</evidence>
<dbReference type="Gene3D" id="3.50.30.30">
    <property type="match status" value="1"/>
</dbReference>
<feature type="domain" description="Peptidase M28" evidence="4">
    <location>
        <begin position="395"/>
        <end position="525"/>
    </location>
</feature>
<evidence type="ECO:0000256" key="1">
    <source>
        <dbReference type="ARBA" id="ARBA00005634"/>
    </source>
</evidence>
<dbReference type="InterPro" id="IPR003137">
    <property type="entry name" value="PA_domain"/>
</dbReference>
<name>A0A9P5TTM0_GYMJU</name>
<evidence type="ECO:0000313" key="5">
    <source>
        <dbReference type="EMBL" id="KAF8913769.1"/>
    </source>
</evidence>
<dbReference type="CDD" id="cd08022">
    <property type="entry name" value="M28_PSMA_like"/>
    <property type="match status" value="1"/>
</dbReference>
<dbReference type="FunFam" id="3.40.630.10:FF:000101">
    <property type="entry name" value="N-acetylated alpha-linked acidic dipeptidase like 1"/>
    <property type="match status" value="1"/>
</dbReference>
<accession>A0A9P5TTM0</accession>
<dbReference type="SUPFAM" id="SSF53187">
    <property type="entry name" value="Zn-dependent exopeptidases"/>
    <property type="match status" value="1"/>
</dbReference>